<keyword evidence="2" id="KW-0347">Helicase</keyword>
<feature type="domain" description="Helix-turn-helix" evidence="1">
    <location>
        <begin position="18"/>
        <end position="62"/>
    </location>
</feature>
<dbReference type="Proteomes" id="UP000622552">
    <property type="component" value="Unassembled WGS sequence"/>
</dbReference>
<sequence length="116" mass="13048">MVRTDSPRGPAVTGLPALYRPAQVAVILDCSEWWVKEQARKKRIPFAWIGGSYRFTEQHITEIIRLFEVEATNRDRTPTVVAAIPRQRRSQGEGTVIPLKGRTPPRVRAATLRSAA</sequence>
<dbReference type="RefSeq" id="WP_197006041.1">
    <property type="nucleotide sequence ID" value="NZ_BONS01000012.1"/>
</dbReference>
<dbReference type="Pfam" id="PF12728">
    <property type="entry name" value="HTH_17"/>
    <property type="match status" value="1"/>
</dbReference>
<accession>A0A8J7GJN0</accession>
<dbReference type="EMBL" id="JADOUF010000001">
    <property type="protein sequence ID" value="MBG6139376.1"/>
    <property type="molecule type" value="Genomic_DNA"/>
</dbReference>
<dbReference type="GO" id="GO:0004386">
    <property type="term" value="F:helicase activity"/>
    <property type="evidence" value="ECO:0007669"/>
    <property type="project" value="UniProtKB-KW"/>
</dbReference>
<keyword evidence="3" id="KW-1185">Reference proteome</keyword>
<gene>
    <name evidence="2" type="ORF">IW245_005570</name>
</gene>
<keyword evidence="2" id="KW-0378">Hydrolase</keyword>
<protein>
    <submittedName>
        <fullName evidence="2">Superfamily I DNA/RNA helicase</fullName>
    </submittedName>
</protein>
<name>A0A8J7GJN0_9ACTN</name>
<evidence type="ECO:0000313" key="2">
    <source>
        <dbReference type="EMBL" id="MBG6139376.1"/>
    </source>
</evidence>
<organism evidence="2 3">
    <name type="scientific">Longispora fulva</name>
    <dbReference type="NCBI Taxonomy" id="619741"/>
    <lineage>
        <taxon>Bacteria</taxon>
        <taxon>Bacillati</taxon>
        <taxon>Actinomycetota</taxon>
        <taxon>Actinomycetes</taxon>
        <taxon>Micromonosporales</taxon>
        <taxon>Micromonosporaceae</taxon>
        <taxon>Longispora</taxon>
    </lineage>
</organism>
<dbReference type="InterPro" id="IPR041657">
    <property type="entry name" value="HTH_17"/>
</dbReference>
<proteinExistence type="predicted"/>
<evidence type="ECO:0000313" key="3">
    <source>
        <dbReference type="Proteomes" id="UP000622552"/>
    </source>
</evidence>
<comment type="caution">
    <text evidence="2">The sequence shown here is derived from an EMBL/GenBank/DDBJ whole genome shotgun (WGS) entry which is preliminary data.</text>
</comment>
<evidence type="ECO:0000259" key="1">
    <source>
        <dbReference type="Pfam" id="PF12728"/>
    </source>
</evidence>
<dbReference type="AlphaFoldDB" id="A0A8J7GJN0"/>
<keyword evidence="2" id="KW-0067">ATP-binding</keyword>
<keyword evidence="2" id="KW-0547">Nucleotide-binding</keyword>
<reference evidence="2" key="1">
    <citation type="submission" date="2020-11" db="EMBL/GenBank/DDBJ databases">
        <title>Sequencing the genomes of 1000 actinobacteria strains.</title>
        <authorList>
            <person name="Klenk H.-P."/>
        </authorList>
    </citation>
    <scope>NUCLEOTIDE SEQUENCE</scope>
    <source>
        <strain evidence="2">DSM 45356</strain>
    </source>
</reference>